<evidence type="ECO:0000313" key="3">
    <source>
        <dbReference type="Proteomes" id="UP000261174"/>
    </source>
</evidence>
<gene>
    <name evidence="2" type="ORF">DXN04_16410</name>
</gene>
<dbReference type="RefSeq" id="WP_116854466.1">
    <property type="nucleotide sequence ID" value="NZ_QTJV01000006.1"/>
</dbReference>
<dbReference type="SUPFAM" id="SSF54593">
    <property type="entry name" value="Glyoxalase/Bleomycin resistance protein/Dihydroxybiphenyl dioxygenase"/>
    <property type="match status" value="1"/>
</dbReference>
<dbReference type="OrthoDB" id="1270449at2"/>
<dbReference type="InterPro" id="IPR004360">
    <property type="entry name" value="Glyas_Fos-R_dOase_dom"/>
</dbReference>
<organism evidence="2 3">
    <name type="scientific">Chitinophaga silvisoli</name>
    <dbReference type="NCBI Taxonomy" id="2291814"/>
    <lineage>
        <taxon>Bacteria</taxon>
        <taxon>Pseudomonadati</taxon>
        <taxon>Bacteroidota</taxon>
        <taxon>Chitinophagia</taxon>
        <taxon>Chitinophagales</taxon>
        <taxon>Chitinophagaceae</taxon>
        <taxon>Chitinophaga</taxon>
    </lineage>
</organism>
<feature type="domain" description="VOC" evidence="1">
    <location>
        <begin position="2"/>
        <end position="123"/>
    </location>
</feature>
<comment type="caution">
    <text evidence="2">The sequence shown here is derived from an EMBL/GenBank/DDBJ whole genome shotgun (WGS) entry which is preliminary data.</text>
</comment>
<dbReference type="CDD" id="cd06587">
    <property type="entry name" value="VOC"/>
    <property type="match status" value="1"/>
</dbReference>
<proteinExistence type="predicted"/>
<accession>A0A3E1P035</accession>
<dbReference type="Proteomes" id="UP000261174">
    <property type="component" value="Unassembled WGS sequence"/>
</dbReference>
<protein>
    <submittedName>
        <fullName evidence="2">VOC family protein</fullName>
    </submittedName>
</protein>
<dbReference type="PANTHER" id="PTHR36113">
    <property type="entry name" value="LYASE, PUTATIVE-RELATED-RELATED"/>
    <property type="match status" value="1"/>
</dbReference>
<name>A0A3E1P035_9BACT</name>
<dbReference type="Pfam" id="PF00903">
    <property type="entry name" value="Glyoxalase"/>
    <property type="match status" value="1"/>
</dbReference>
<dbReference type="InterPro" id="IPR051332">
    <property type="entry name" value="Fosfomycin_Res_Enzymes"/>
</dbReference>
<dbReference type="InterPro" id="IPR029068">
    <property type="entry name" value="Glyas_Bleomycin-R_OHBP_Dase"/>
</dbReference>
<reference evidence="2 3" key="1">
    <citation type="submission" date="2018-08" db="EMBL/GenBank/DDBJ databases">
        <title>Chitinophaga sp. K20C18050901, a novel bacterium isolated from forest soil.</title>
        <authorList>
            <person name="Wang C."/>
        </authorList>
    </citation>
    <scope>NUCLEOTIDE SEQUENCE [LARGE SCALE GENOMIC DNA]</scope>
    <source>
        <strain evidence="2 3">K20C18050901</strain>
    </source>
</reference>
<dbReference type="PANTHER" id="PTHR36113:SF3">
    <property type="entry name" value="SLL5075 PROTEIN"/>
    <property type="match status" value="1"/>
</dbReference>
<dbReference type="InterPro" id="IPR037523">
    <property type="entry name" value="VOC_core"/>
</dbReference>
<keyword evidence="3" id="KW-1185">Reference proteome</keyword>
<sequence>MRINHMNLVVTDVAKAIELFENHLGFTCIENRKDMVGVLTNEDKFILIFWSAKLNKSAAVSYPENFHIGFYQEDQEAVRRIYEALKVNGGELTFESEPRKLRDTFGFYFHFDQLMIEISVLPA</sequence>
<evidence type="ECO:0000313" key="2">
    <source>
        <dbReference type="EMBL" id="RFM33543.1"/>
    </source>
</evidence>
<dbReference type="AlphaFoldDB" id="A0A3E1P035"/>
<dbReference type="EMBL" id="QTJV01000006">
    <property type="protein sequence ID" value="RFM33543.1"/>
    <property type="molecule type" value="Genomic_DNA"/>
</dbReference>
<dbReference type="PROSITE" id="PS51819">
    <property type="entry name" value="VOC"/>
    <property type="match status" value="1"/>
</dbReference>
<evidence type="ECO:0000259" key="1">
    <source>
        <dbReference type="PROSITE" id="PS51819"/>
    </source>
</evidence>
<dbReference type="Gene3D" id="3.10.180.10">
    <property type="entry name" value="2,3-Dihydroxybiphenyl 1,2-Dioxygenase, domain 1"/>
    <property type="match status" value="1"/>
</dbReference>